<evidence type="ECO:0000256" key="5">
    <source>
        <dbReference type="SAM" id="MobiDB-lite"/>
    </source>
</evidence>
<evidence type="ECO:0000256" key="3">
    <source>
        <dbReference type="ARBA" id="ARBA00022801"/>
    </source>
</evidence>
<evidence type="ECO:0000313" key="6">
    <source>
        <dbReference type="EMBL" id="CAI9768595.1"/>
    </source>
</evidence>
<organism evidence="6 7">
    <name type="scientific">Fraxinus pennsylvanica</name>
    <dbReference type="NCBI Taxonomy" id="56036"/>
    <lineage>
        <taxon>Eukaryota</taxon>
        <taxon>Viridiplantae</taxon>
        <taxon>Streptophyta</taxon>
        <taxon>Embryophyta</taxon>
        <taxon>Tracheophyta</taxon>
        <taxon>Spermatophyta</taxon>
        <taxon>Magnoliopsida</taxon>
        <taxon>eudicotyledons</taxon>
        <taxon>Gunneridae</taxon>
        <taxon>Pentapetalae</taxon>
        <taxon>asterids</taxon>
        <taxon>lamiids</taxon>
        <taxon>Lamiales</taxon>
        <taxon>Oleaceae</taxon>
        <taxon>Oleeae</taxon>
        <taxon>Fraxinus</taxon>
    </lineage>
</organism>
<evidence type="ECO:0000256" key="4">
    <source>
        <dbReference type="ARBA" id="ARBA00023134"/>
    </source>
</evidence>
<gene>
    <name evidence="6" type="ORF">FPE_LOCUS16025</name>
</gene>
<dbReference type="EMBL" id="OU503044">
    <property type="protein sequence ID" value="CAI9768595.1"/>
    <property type="molecule type" value="Genomic_DNA"/>
</dbReference>
<evidence type="ECO:0000313" key="7">
    <source>
        <dbReference type="Proteomes" id="UP000834106"/>
    </source>
</evidence>
<keyword evidence="4" id="KW-0342">GTP-binding</keyword>
<feature type="region of interest" description="Disordered" evidence="5">
    <location>
        <begin position="47"/>
        <end position="96"/>
    </location>
</feature>
<dbReference type="InterPro" id="IPR043358">
    <property type="entry name" value="GNL1-like"/>
</dbReference>
<proteinExistence type="predicted"/>
<keyword evidence="2" id="KW-0547">Nucleotide-binding</keyword>
<dbReference type="GO" id="GO:0003924">
    <property type="term" value="F:GTPase activity"/>
    <property type="evidence" value="ECO:0007669"/>
    <property type="project" value="InterPro"/>
</dbReference>
<dbReference type="GO" id="GO:0005525">
    <property type="term" value="F:GTP binding"/>
    <property type="evidence" value="ECO:0007669"/>
    <property type="project" value="UniProtKB-KW"/>
</dbReference>
<evidence type="ECO:0000256" key="2">
    <source>
        <dbReference type="ARBA" id="ARBA00022741"/>
    </source>
</evidence>
<dbReference type="AlphaFoldDB" id="A0AAD2DZ18"/>
<keyword evidence="7" id="KW-1185">Reference proteome</keyword>
<dbReference type="GO" id="GO:0005829">
    <property type="term" value="C:cytosol"/>
    <property type="evidence" value="ECO:0007669"/>
    <property type="project" value="TreeGrafter"/>
</dbReference>
<dbReference type="Proteomes" id="UP000834106">
    <property type="component" value="Chromosome 9"/>
</dbReference>
<accession>A0AAD2DZ18</accession>
<sequence length="130" mass="14290">MIASGVLPIDRMTEHREAVQVVADRVPSGLPHETRAARQILKDYIDGKLPHVEMPPDVSNDERRIDDTVGSSSSEELDSDSSDVDVLPNDEHEEAPSLEHVLVDLNSFDMDNELGCHKTMVQMKSSGGTP</sequence>
<reference evidence="6" key="1">
    <citation type="submission" date="2023-05" db="EMBL/GenBank/DDBJ databases">
        <authorList>
            <person name="Huff M."/>
        </authorList>
    </citation>
    <scope>NUCLEOTIDE SEQUENCE</scope>
</reference>
<keyword evidence="3" id="KW-0378">Hydrolase</keyword>
<dbReference type="PANTHER" id="PTHR45709:SF2">
    <property type="entry name" value="LARGE SUBUNIT GTPASE 1 HOMOLOG"/>
    <property type="match status" value="1"/>
</dbReference>
<dbReference type="PANTHER" id="PTHR45709">
    <property type="entry name" value="LARGE SUBUNIT GTPASE 1 HOMOLOG-RELATED"/>
    <property type="match status" value="1"/>
</dbReference>
<name>A0AAD2DZ18_9LAMI</name>
<keyword evidence="1" id="KW-0963">Cytoplasm</keyword>
<protein>
    <submittedName>
        <fullName evidence="6">Uncharacterized protein</fullName>
    </submittedName>
</protein>
<evidence type="ECO:0000256" key="1">
    <source>
        <dbReference type="ARBA" id="ARBA00022490"/>
    </source>
</evidence>